<keyword evidence="3" id="KW-1185">Reference proteome</keyword>
<evidence type="ECO:0000256" key="1">
    <source>
        <dbReference type="SAM" id="MobiDB-lite"/>
    </source>
</evidence>
<comment type="caution">
    <text evidence="2">The sequence shown here is derived from an EMBL/GenBank/DDBJ whole genome shotgun (WGS) entry which is preliminary data.</text>
</comment>
<feature type="compositionally biased region" description="Basic residues" evidence="1">
    <location>
        <begin position="33"/>
        <end position="44"/>
    </location>
</feature>
<feature type="region of interest" description="Disordered" evidence="1">
    <location>
        <begin position="93"/>
        <end position="128"/>
    </location>
</feature>
<evidence type="ECO:0000313" key="3">
    <source>
        <dbReference type="Proteomes" id="UP001295423"/>
    </source>
</evidence>
<organism evidence="2 3">
    <name type="scientific">Cylindrotheca closterium</name>
    <dbReference type="NCBI Taxonomy" id="2856"/>
    <lineage>
        <taxon>Eukaryota</taxon>
        <taxon>Sar</taxon>
        <taxon>Stramenopiles</taxon>
        <taxon>Ochrophyta</taxon>
        <taxon>Bacillariophyta</taxon>
        <taxon>Bacillariophyceae</taxon>
        <taxon>Bacillariophycidae</taxon>
        <taxon>Bacillariales</taxon>
        <taxon>Bacillariaceae</taxon>
        <taxon>Cylindrotheca</taxon>
    </lineage>
</organism>
<name>A0AAD2PW78_9STRA</name>
<protein>
    <submittedName>
        <fullName evidence="2">Uncharacterized protein</fullName>
    </submittedName>
</protein>
<dbReference type="Proteomes" id="UP001295423">
    <property type="component" value="Unassembled WGS sequence"/>
</dbReference>
<sequence>MLDKANQTYAMEFKEYDQQNKYPTMIDQVAKALIKHKPDNRKKGPTTPRPTPSTTTMSSSAPDGVSNAQANARTSSSRPAYSCLCCRDTGHGVTPCPERSTRPQAERSDPGQYSDAPTTTTTTSRRAGRANLQVPAAASAAQSDAASKNFFMFDQRFGNLVNRSRIFVSLVVFLEFHGIGLVCLVQHALEARPVAVVEKCTCFNGPSAAHQINFVLFCRKTDDPKPYPGLKSKLFPYKCFSLGP</sequence>
<accession>A0AAD2PW78</accession>
<evidence type="ECO:0000313" key="2">
    <source>
        <dbReference type="EMBL" id="CAJ1959583.1"/>
    </source>
</evidence>
<feature type="compositionally biased region" description="Basic and acidic residues" evidence="1">
    <location>
        <begin position="99"/>
        <end position="109"/>
    </location>
</feature>
<proteinExistence type="predicted"/>
<feature type="region of interest" description="Disordered" evidence="1">
    <location>
        <begin position="33"/>
        <end position="73"/>
    </location>
</feature>
<gene>
    <name evidence="2" type="ORF">CYCCA115_LOCUS18004</name>
</gene>
<dbReference type="EMBL" id="CAKOGP040002005">
    <property type="protein sequence ID" value="CAJ1959583.1"/>
    <property type="molecule type" value="Genomic_DNA"/>
</dbReference>
<dbReference type="AlphaFoldDB" id="A0AAD2PW78"/>
<reference evidence="2" key="1">
    <citation type="submission" date="2023-08" db="EMBL/GenBank/DDBJ databases">
        <authorList>
            <person name="Audoor S."/>
            <person name="Bilcke G."/>
        </authorList>
    </citation>
    <scope>NUCLEOTIDE SEQUENCE</scope>
</reference>